<organism evidence="6 7">
    <name type="scientific">Anaerolinea thermophila</name>
    <dbReference type="NCBI Taxonomy" id="167964"/>
    <lineage>
        <taxon>Bacteria</taxon>
        <taxon>Bacillati</taxon>
        <taxon>Chloroflexota</taxon>
        <taxon>Anaerolineae</taxon>
        <taxon>Anaerolineales</taxon>
        <taxon>Anaerolineaceae</taxon>
        <taxon>Anaerolinea</taxon>
    </lineage>
</organism>
<dbReference type="Gene3D" id="3.30.420.40">
    <property type="match status" value="2"/>
</dbReference>
<dbReference type="Pfam" id="PF01869">
    <property type="entry name" value="BcrAD_BadFG"/>
    <property type="match status" value="1"/>
</dbReference>
<dbReference type="PANTHER" id="PTHR32329:SF2">
    <property type="entry name" value="BIFUNCTIONAL PROTEIN [INCLUDES 2-HYDROXYACYL-COA DEHYDRATASE (N-TER) AND ITS ACTIVATOR DOMAIN (C_TERM)"/>
    <property type="match status" value="1"/>
</dbReference>
<dbReference type="GO" id="GO:0046872">
    <property type="term" value="F:metal ion binding"/>
    <property type="evidence" value="ECO:0007669"/>
    <property type="project" value="UniProtKB-KW"/>
</dbReference>
<dbReference type="EMBL" id="LGFU01000010">
    <property type="protein sequence ID" value="KUK46735.1"/>
    <property type="molecule type" value="Genomic_DNA"/>
</dbReference>
<proteinExistence type="predicted"/>
<keyword evidence="2" id="KW-0479">Metal-binding</keyword>
<dbReference type="InterPro" id="IPR002731">
    <property type="entry name" value="ATPase_BadF"/>
</dbReference>
<evidence type="ECO:0000256" key="3">
    <source>
        <dbReference type="ARBA" id="ARBA00023004"/>
    </source>
</evidence>
<dbReference type="Gene3D" id="3.40.50.11900">
    <property type="match status" value="1"/>
</dbReference>
<dbReference type="CDD" id="cd24036">
    <property type="entry name" value="ASKHA_NBD_BcrAD_BadFG_HgdC_HadI"/>
    <property type="match status" value="1"/>
</dbReference>
<dbReference type="PATRIC" id="fig|167964.4.peg.825"/>
<reference evidence="6 7" key="1">
    <citation type="journal article" date="2015" name="MBio">
        <title>Genome-Resolved Metagenomic Analysis Reveals Roles for Candidate Phyla and Other Microbial Community Members in Biogeochemical Transformations in Oil Reservoirs.</title>
        <authorList>
            <person name="Hu P."/>
            <person name="Tom L."/>
            <person name="Singh A."/>
            <person name="Thomas B.C."/>
            <person name="Baker B.J."/>
            <person name="Piceno Y.M."/>
            <person name="Andersen G.L."/>
            <person name="Banfield J.F."/>
        </authorList>
    </citation>
    <scope>NUCLEOTIDE SEQUENCE [LARGE SCALE GENOMIC DNA]</scope>
    <source>
        <strain evidence="6">46_16</strain>
    </source>
</reference>
<name>A0A117LH26_9CHLR</name>
<evidence type="ECO:0000256" key="2">
    <source>
        <dbReference type="ARBA" id="ARBA00022723"/>
    </source>
</evidence>
<dbReference type="PANTHER" id="PTHR32329">
    <property type="entry name" value="BIFUNCTIONAL PROTEIN [INCLUDES 2-HYDROXYACYL-COA DEHYDRATASE (N-TER) AND ITS ACTIVATOR DOMAIN (C_TERM)-RELATED"/>
    <property type="match status" value="1"/>
</dbReference>
<accession>A0A117LH26</accession>
<comment type="caution">
    <text evidence="6">The sequence shown here is derived from an EMBL/GenBank/DDBJ whole genome shotgun (WGS) entry which is preliminary data.</text>
</comment>
<evidence type="ECO:0000313" key="6">
    <source>
        <dbReference type="EMBL" id="KUK46735.1"/>
    </source>
</evidence>
<dbReference type="NCBIfam" id="TIGR00241">
    <property type="entry name" value="CoA_E_activ"/>
    <property type="match status" value="1"/>
</dbReference>
<keyword evidence="3" id="KW-0408">Iron</keyword>
<dbReference type="AlphaFoldDB" id="A0A117LH26"/>
<dbReference type="InterPro" id="IPR051805">
    <property type="entry name" value="Dehydratase_Activator_Redct"/>
</dbReference>
<dbReference type="GO" id="GO:0051536">
    <property type="term" value="F:iron-sulfur cluster binding"/>
    <property type="evidence" value="ECO:0007669"/>
    <property type="project" value="UniProtKB-KW"/>
</dbReference>
<comment type="cofactor">
    <cofactor evidence="1">
        <name>[4Fe-4S] cluster</name>
        <dbReference type="ChEBI" id="CHEBI:49883"/>
    </cofactor>
</comment>
<gene>
    <name evidence="6" type="ORF">XD73_0401</name>
</gene>
<dbReference type="Gene3D" id="3.40.50.11890">
    <property type="match status" value="1"/>
</dbReference>
<dbReference type="InterPro" id="IPR010327">
    <property type="entry name" value="FldB/FldC_alpha/beta"/>
</dbReference>
<dbReference type="SUPFAM" id="SSF53067">
    <property type="entry name" value="Actin-like ATPase domain"/>
    <property type="match status" value="1"/>
</dbReference>
<dbReference type="InterPro" id="IPR043129">
    <property type="entry name" value="ATPase_NBD"/>
</dbReference>
<dbReference type="Pfam" id="PF06050">
    <property type="entry name" value="HGD-D"/>
    <property type="match status" value="2"/>
</dbReference>
<evidence type="ECO:0000313" key="7">
    <source>
        <dbReference type="Proteomes" id="UP000064249"/>
    </source>
</evidence>
<sequence>MIRYVCKYTPVELFAGFDEETALYNPMPENLDAADGLTHRNMCSYSRALLAARTGDDADVLILTDCCDSIRRAWDVLRSLDQPTEMLLLPRRQEECGREIYKNELLRLLRDWEKQTGKTFNCRAFRSAFNRLDALPEGHYVAVMGARLGDALLEDIRKKSPLPVRNNTCTGLRRLGVPPEVDDLEDLMDWYAGELLAQPACMRMTDLNSRRALTEDPNLRGVIYNTVNFCDFYGFEYATLHDRLNIPMVKIETDYTSQGAAQMSTRLGAFYEEIKELIKTHPVSIRQSRAGYYAGIDSGSTTTNAVILDQEKRIISSCTLLTGVQIVESAQQALEQALRKANLHHQQISSTVSTGYGRAGITFRDRDVTEITCHARGAHFLNPAVRTVIDIGGQDSKIILLNGDGSVRDFMMNDKCAAGTGRFLEMMAQSLGLTIEEMALRGLQARENITISSMCSVFAQSEVVSLIASGKRVEDIVQGLNRSVAAKVTALAGRRKLEREWMMTGGVARNPGVVAAVEERLGGNVLLPEEPEICGALGAALIALEESERG</sequence>
<evidence type="ECO:0000259" key="5">
    <source>
        <dbReference type="Pfam" id="PF01869"/>
    </source>
</evidence>
<dbReference type="Proteomes" id="UP000064249">
    <property type="component" value="Unassembled WGS sequence"/>
</dbReference>
<dbReference type="InterPro" id="IPR008275">
    <property type="entry name" value="CoA_E_activase_dom"/>
</dbReference>
<feature type="domain" description="ATPase BadF/BadG/BcrA/BcrD type" evidence="5">
    <location>
        <begin position="295"/>
        <end position="543"/>
    </location>
</feature>
<protein>
    <submittedName>
        <fullName evidence="6">CoA-substrate-specific enzyme activase, putative</fullName>
    </submittedName>
</protein>
<keyword evidence="4" id="KW-0411">Iron-sulfur</keyword>
<evidence type="ECO:0000256" key="4">
    <source>
        <dbReference type="ARBA" id="ARBA00023014"/>
    </source>
</evidence>
<evidence type="ECO:0000256" key="1">
    <source>
        <dbReference type="ARBA" id="ARBA00001966"/>
    </source>
</evidence>